<sequence length="70" mass="8369">MWLSINSGWDMENDVLLDMSWSTRLCRGNAILHEDFEINYSEHLKVYSKVLRKDLLDEGCRNVRVREPDR</sequence>
<keyword evidence="2" id="KW-1185">Reference proteome</keyword>
<proteinExistence type="predicted"/>
<dbReference type="HOGENOM" id="CLU_2762947_0_0_1"/>
<accession>A0A061E2V4</accession>
<dbReference type="Proteomes" id="UP000026915">
    <property type="component" value="Chromosome 2"/>
</dbReference>
<dbReference type="Gramene" id="EOX99270">
    <property type="protein sequence ID" value="EOX99270"/>
    <property type="gene ID" value="TCM_007880"/>
</dbReference>
<evidence type="ECO:0000313" key="2">
    <source>
        <dbReference type="Proteomes" id="UP000026915"/>
    </source>
</evidence>
<protein>
    <submittedName>
        <fullName evidence="1">Uncharacterized protein</fullName>
    </submittedName>
</protein>
<evidence type="ECO:0000313" key="1">
    <source>
        <dbReference type="EMBL" id="EOX99270.1"/>
    </source>
</evidence>
<dbReference type="AlphaFoldDB" id="A0A061E2V4"/>
<gene>
    <name evidence="1" type="ORF">TCM_007880</name>
</gene>
<dbReference type="InParanoid" id="A0A061E2V4"/>
<name>A0A061E2V4_THECC</name>
<reference evidence="1 2" key="1">
    <citation type="journal article" date="2013" name="Genome Biol.">
        <title>The genome sequence of the most widely cultivated cacao type and its use to identify candidate genes regulating pod color.</title>
        <authorList>
            <person name="Motamayor J.C."/>
            <person name="Mockaitis K."/>
            <person name="Schmutz J."/>
            <person name="Haiminen N."/>
            <person name="Iii D.L."/>
            <person name="Cornejo O."/>
            <person name="Findley S.D."/>
            <person name="Zheng P."/>
            <person name="Utro F."/>
            <person name="Royaert S."/>
            <person name="Saski C."/>
            <person name="Jenkins J."/>
            <person name="Podicheti R."/>
            <person name="Zhao M."/>
            <person name="Scheffler B.E."/>
            <person name="Stack J.C."/>
            <person name="Feltus F.A."/>
            <person name="Mustiga G.M."/>
            <person name="Amores F."/>
            <person name="Phillips W."/>
            <person name="Marelli J.P."/>
            <person name="May G.D."/>
            <person name="Shapiro H."/>
            <person name="Ma J."/>
            <person name="Bustamante C.D."/>
            <person name="Schnell R.J."/>
            <person name="Main D."/>
            <person name="Gilbert D."/>
            <person name="Parida L."/>
            <person name="Kuhn D.N."/>
        </authorList>
    </citation>
    <scope>NUCLEOTIDE SEQUENCE [LARGE SCALE GENOMIC DNA]</scope>
    <source>
        <strain evidence="2">cv. Matina 1-6</strain>
    </source>
</reference>
<organism evidence="1 2">
    <name type="scientific">Theobroma cacao</name>
    <name type="common">Cacao</name>
    <name type="synonym">Cocoa</name>
    <dbReference type="NCBI Taxonomy" id="3641"/>
    <lineage>
        <taxon>Eukaryota</taxon>
        <taxon>Viridiplantae</taxon>
        <taxon>Streptophyta</taxon>
        <taxon>Embryophyta</taxon>
        <taxon>Tracheophyta</taxon>
        <taxon>Spermatophyta</taxon>
        <taxon>Magnoliopsida</taxon>
        <taxon>eudicotyledons</taxon>
        <taxon>Gunneridae</taxon>
        <taxon>Pentapetalae</taxon>
        <taxon>rosids</taxon>
        <taxon>malvids</taxon>
        <taxon>Malvales</taxon>
        <taxon>Malvaceae</taxon>
        <taxon>Byttnerioideae</taxon>
        <taxon>Theobroma</taxon>
    </lineage>
</organism>
<dbReference type="EMBL" id="CM001880">
    <property type="protein sequence ID" value="EOX99270.1"/>
    <property type="molecule type" value="Genomic_DNA"/>
</dbReference>